<feature type="region of interest" description="Disordered" evidence="11">
    <location>
        <begin position="1130"/>
        <end position="1150"/>
    </location>
</feature>
<dbReference type="CDD" id="cd06143">
    <property type="entry name" value="PAN2_exo"/>
    <property type="match status" value="1"/>
</dbReference>
<dbReference type="Gene3D" id="2.130.10.10">
    <property type="entry name" value="YVTN repeat-like/Quinoprotein amine dehydrogenase"/>
    <property type="match status" value="1"/>
</dbReference>
<dbReference type="SUPFAM" id="SSF50978">
    <property type="entry name" value="WD40 repeat-like"/>
    <property type="match status" value="1"/>
</dbReference>
<dbReference type="Pfam" id="PF00929">
    <property type="entry name" value="RNase_T"/>
    <property type="match status" value="1"/>
</dbReference>
<dbReference type="Pfam" id="PF13423">
    <property type="entry name" value="UCH_1"/>
    <property type="match status" value="1"/>
</dbReference>
<dbReference type="PANTHER" id="PTHR15728">
    <property type="entry name" value="DEADENYLATION COMPLEX CATALYTIC SUBUNIT PAN2"/>
    <property type="match status" value="1"/>
</dbReference>
<evidence type="ECO:0000256" key="11">
    <source>
        <dbReference type="SAM" id="MobiDB-lite"/>
    </source>
</evidence>
<dbReference type="GO" id="GO:0031251">
    <property type="term" value="C:PAN complex"/>
    <property type="evidence" value="ECO:0007669"/>
    <property type="project" value="UniProtKB-UniRule"/>
</dbReference>
<dbReference type="InterPro" id="IPR036322">
    <property type="entry name" value="WD40_repeat_dom_sf"/>
</dbReference>
<feature type="binding site" evidence="9">
    <location>
        <position position="1040"/>
    </location>
    <ligand>
        <name>a divalent metal cation</name>
        <dbReference type="ChEBI" id="CHEBI:60240"/>
        <note>catalytic</note>
    </ligand>
</feature>
<comment type="subunit">
    <text evidence="9">Forms a heterotrimer with an asymmetric homodimer of the regulatory subunit PAN3 to form the poly(A)-nuclease (PAN) deadenylation complex.</text>
</comment>
<dbReference type="Gene3D" id="3.90.70.10">
    <property type="entry name" value="Cysteine proteinases"/>
    <property type="match status" value="1"/>
</dbReference>
<evidence type="ECO:0000256" key="6">
    <source>
        <dbReference type="ARBA" id="ARBA00022723"/>
    </source>
</evidence>
<dbReference type="GO" id="GO:0046872">
    <property type="term" value="F:metal ion binding"/>
    <property type="evidence" value="ECO:0007669"/>
    <property type="project" value="UniProtKB-KW"/>
</dbReference>
<comment type="caution">
    <text evidence="13">The sequence shown here is derived from an EMBL/GenBank/DDBJ whole genome shotgun (WGS) entry which is preliminary data.</text>
</comment>
<keyword evidence="4 9" id="KW-0507">mRNA processing</keyword>
<keyword evidence="8 9" id="KW-0269">Exonuclease</keyword>
<dbReference type="InterPro" id="IPR038765">
    <property type="entry name" value="Papain-like_cys_pep_sf"/>
</dbReference>
<dbReference type="InterPro" id="IPR001680">
    <property type="entry name" value="WD40_rpt"/>
</dbReference>
<comment type="caution">
    <text evidence="9">Lacks conserved residue(s) required for the propagation of feature annotation.</text>
</comment>
<comment type="catalytic activity">
    <reaction evidence="9">
        <text>Exonucleolytic cleavage of poly(A) to 5'-AMP.</text>
        <dbReference type="EC" id="3.1.13.4"/>
    </reaction>
</comment>
<sequence length="1216" mass="135825">MAANWQSRTILPGYTTIPSSITSLSFDPYSELLWSGNSHGQVCSLYGLDGERYTSYMAHRNSPVKELCLDDRGIVTLGLNGVKGTKRSAIGKWMVEEPRSSLEAMSMSPGSSEVVAGGNQLDLLVLNTNSGSLVRKIEVPEPIRFLKPGPRSSVVCGDVSGNVQIRDTRVSKAAMQHIQPHKDGLLGIESTVGVVQLGTILFVEFTLLTCHDRFGRVVPEPLVKVYDARMMRPLPPVSFPSGPSFVKIHPRVSTSVFISDLQGQFHVTDLSTSTGTYHMLDISSYVTSMAVSTTGNHLAFGDADGSIHIWTDLEPGQPENFNAFEGIQLDWPSEVQTPPRIDWNDRTPLNSIGLPYYDTPLLSSMPLHMPLPDSSPMFNPPTPIPISVMKGLRTDIFPAHAQNPPENKGKRNLTPSRKAGRSGRNRIGGRQSDEPKFISEQIRDNLKNGGVNNRPRLESRVENLELDISDVANMPKHYRKVEIKYSKFGIEDFDFGFYNKTPYSGLETHIANSYTNALLQILHHIKPIRAVATSQTTLPDLKDNCLLTESGFLFRMLENGKGVNCQSANFSRALSSFPQAKALGILDADISGNHNAPYGNMIQSFNRFLLEQMSVESWTFQPSPQICNNGNMSPISQLLGIESLSVSMCTDGCGSRSVRKGVTHVIEFMYPRKTLSNEVPLPVDFGSILCASIIRDTLTKHVCPVTKQFVPLHSRRIVSTFDSQFPAVLSINAGVHSKENLDIWLNPARRPGESPYSPKPEYFLPFEFGIKRTSDNVQVVTDQDKYDGDMAIYSLKAVIAQIYPDHDSNHLVSIVKISDDELDDNSKSPWYIFNDFLVRNVSPVEALSFSEWKIPSVIYYERKNVDKCVNFTALNQKIDPTILCHDLSISWNRDPKRIKHQVLSEEELPKPGSLVAIDAEFVSMDREEIEFRSDGSRSVIKPSKLSLARVSVLRGEGDLDQKPFIDDYIHTSEPVVDYLTEFSGIILIHNAFTYLTLHSDGDLEPSTSRHTLVPLKAAYRKLRLLVDMGCIFIGHGLSQDFRIINLFVPRNQIIDTVALYQKKDSHRKLSLRFLSWFLLKQDIQLDTHDSIEDARAALLLYKMYKAFEKDGRLEDVLDDIYSEGRRLNWRPPANATTTTNNQISTTPTPTPYEVKIPPQQQSQAAATGSFATIPTIFPSVSQVVSSGIPSQNSFPIVQSTAPIFNNERQAHRDPWH</sequence>
<dbReference type="InterPro" id="IPR050785">
    <property type="entry name" value="PAN2-PAN3_catalytic_subunit"/>
</dbReference>
<dbReference type="InterPro" id="IPR030843">
    <property type="entry name" value="PAN2"/>
</dbReference>
<organism evidence="13 14">
    <name type="scientific">Wallemia mellicola</name>
    <dbReference type="NCBI Taxonomy" id="1708541"/>
    <lineage>
        <taxon>Eukaryota</taxon>
        <taxon>Fungi</taxon>
        <taxon>Dikarya</taxon>
        <taxon>Basidiomycota</taxon>
        <taxon>Wallemiomycotina</taxon>
        <taxon>Wallemiomycetes</taxon>
        <taxon>Wallemiales</taxon>
        <taxon>Wallemiaceae</taxon>
        <taxon>Wallemia</taxon>
    </lineage>
</organism>
<evidence type="ECO:0000256" key="8">
    <source>
        <dbReference type="ARBA" id="ARBA00022839"/>
    </source>
</evidence>
<keyword evidence="2 9" id="KW-0963">Cytoplasm</keyword>
<dbReference type="SUPFAM" id="SSF54001">
    <property type="entry name" value="Cysteine proteinases"/>
    <property type="match status" value="1"/>
</dbReference>
<evidence type="ECO:0000256" key="1">
    <source>
        <dbReference type="ARBA" id="ARBA00004496"/>
    </source>
</evidence>
<dbReference type="GO" id="GO:0000289">
    <property type="term" value="P:nuclear-transcribed mRNA poly(A) tail shortening"/>
    <property type="evidence" value="ECO:0007669"/>
    <property type="project" value="UniProtKB-UniRule"/>
</dbReference>
<dbReference type="InterPro" id="IPR048841">
    <property type="entry name" value="PAN2_N"/>
</dbReference>
<feature type="domain" description="USP" evidence="12">
    <location>
        <begin position="504"/>
        <end position="863"/>
    </location>
</feature>
<dbReference type="PROSITE" id="PS50082">
    <property type="entry name" value="WD_REPEATS_2"/>
    <property type="match status" value="1"/>
</dbReference>
<dbReference type="GO" id="GO:0003676">
    <property type="term" value="F:nucleic acid binding"/>
    <property type="evidence" value="ECO:0007669"/>
    <property type="project" value="InterPro"/>
</dbReference>
<dbReference type="Gene3D" id="3.30.420.10">
    <property type="entry name" value="Ribonuclease H-like superfamily/Ribonuclease H"/>
    <property type="match status" value="1"/>
</dbReference>
<evidence type="ECO:0000256" key="9">
    <source>
        <dbReference type="HAMAP-Rule" id="MF_03182"/>
    </source>
</evidence>
<feature type="repeat" description="WD" evidence="10">
    <location>
        <begin position="279"/>
        <end position="310"/>
    </location>
</feature>
<dbReference type="Pfam" id="PF20770">
    <property type="entry name" value="PAN2_N"/>
    <property type="match status" value="1"/>
</dbReference>
<dbReference type="SUPFAM" id="SSF53098">
    <property type="entry name" value="Ribonuclease H-like"/>
    <property type="match status" value="1"/>
</dbReference>
<dbReference type="GO" id="GO:0000932">
    <property type="term" value="C:P-body"/>
    <property type="evidence" value="ECO:0007669"/>
    <property type="project" value="TreeGrafter"/>
</dbReference>
<comment type="function">
    <text evidence="9">Catalytic subunit of the poly(A)-nuclease (PAN) deadenylation complex, one of two cytoplasmic mRNA deadenylases involved in mRNA turnover. PAN specifically shortens poly(A) tails of RNA and the activity is stimulated by poly(A)-binding protein PAB1. PAN deadenylation is followed by rapid degradation of the shortened mRNA tails by the CCR4-NOT complex. Deadenylated mRNAs are then degraded by two alternative mechanisms, namely exosome-mediated 3'-5' exonucleolytic degradation, or deadenlyation-dependent mRNA decaping and subsequent 5'-3' exonucleolytic degradation by XRN1. May also be involved in post-transcriptional maturation of mRNA poly(A) tails.</text>
</comment>
<evidence type="ECO:0000256" key="5">
    <source>
        <dbReference type="ARBA" id="ARBA00022722"/>
    </source>
</evidence>
<keyword evidence="6 9" id="KW-0479">Metal-binding</keyword>
<evidence type="ECO:0000256" key="10">
    <source>
        <dbReference type="PROSITE-ProRule" id="PRU00221"/>
    </source>
</evidence>
<dbReference type="GO" id="GO:0006397">
    <property type="term" value="P:mRNA processing"/>
    <property type="evidence" value="ECO:0007669"/>
    <property type="project" value="UniProtKB-KW"/>
</dbReference>
<keyword evidence="3 10" id="KW-0853">WD repeat</keyword>
<evidence type="ECO:0000256" key="3">
    <source>
        <dbReference type="ARBA" id="ARBA00022574"/>
    </source>
</evidence>
<dbReference type="SMART" id="SM00479">
    <property type="entry name" value="EXOIII"/>
    <property type="match status" value="1"/>
</dbReference>
<feature type="compositionally biased region" description="Low complexity" evidence="11">
    <location>
        <begin position="1131"/>
        <end position="1147"/>
    </location>
</feature>
<evidence type="ECO:0000313" key="14">
    <source>
        <dbReference type="Proteomes" id="UP000310685"/>
    </source>
</evidence>
<keyword evidence="7 9" id="KW-0378">Hydrolase</keyword>
<dbReference type="EC" id="3.1.13.4" evidence="9"/>
<dbReference type="GO" id="GO:0004535">
    <property type="term" value="F:poly(A)-specific ribonuclease activity"/>
    <property type="evidence" value="ECO:0007669"/>
    <property type="project" value="UniProtKB-UniRule"/>
</dbReference>
<evidence type="ECO:0000256" key="7">
    <source>
        <dbReference type="ARBA" id="ARBA00022801"/>
    </source>
</evidence>
<comment type="similarity">
    <text evidence="9">Belongs to the peptidase C19 family. PAN2 subfamily.</text>
</comment>
<evidence type="ECO:0000313" key="13">
    <source>
        <dbReference type="EMBL" id="TIB79658.1"/>
    </source>
</evidence>
<comment type="domain">
    <text evidence="9">Contains a pseudo-UCH domain. This ubiquitin C-terminal hydrolase (UCH)-like or ubiquitin specific protease (USP)-like domain is predicted to be catalytically inactive because it lacks the active site catalytic triad characteristic of thiol proteases, with residues at the equivalent structural positions that are incompatible with catalysis, and it cannot bind ubiquitin. It functions as a structural scaffold for intra- and intermolecular interactions in the complex.</text>
</comment>
<reference evidence="13 14" key="1">
    <citation type="submission" date="2019-03" db="EMBL/GenBank/DDBJ databases">
        <title>Sequencing 25 genomes of Wallemia mellicola.</title>
        <authorList>
            <person name="Gostincar C."/>
        </authorList>
    </citation>
    <scope>NUCLEOTIDE SEQUENCE [LARGE SCALE GENOMIC DNA]</scope>
    <source>
        <strain evidence="13 14">EXF-6152</strain>
    </source>
</reference>
<dbReference type="InterPro" id="IPR012337">
    <property type="entry name" value="RNaseH-like_sf"/>
</dbReference>
<evidence type="ECO:0000256" key="4">
    <source>
        <dbReference type="ARBA" id="ARBA00022664"/>
    </source>
</evidence>
<dbReference type="PANTHER" id="PTHR15728:SF0">
    <property type="entry name" value="PAN2-PAN3 DEADENYLATION COMPLEX CATALYTIC SUBUNIT PAN2"/>
    <property type="match status" value="1"/>
</dbReference>
<comment type="domain">
    <text evidence="9">The linker, or PAN3 interaction domain (PID), between the WD40 repeats and the pseudo-UCH domain mediates interaction with PAN3.</text>
</comment>
<feature type="binding site" evidence="9">
    <location>
        <position position="920"/>
    </location>
    <ligand>
        <name>a divalent metal cation</name>
        <dbReference type="ChEBI" id="CHEBI:60240"/>
        <note>catalytic</note>
    </ligand>
</feature>
<dbReference type="EMBL" id="SPRC01000022">
    <property type="protein sequence ID" value="TIB79658.1"/>
    <property type="molecule type" value="Genomic_DNA"/>
</dbReference>
<feature type="region of interest" description="Disordered" evidence="11">
    <location>
        <begin position="398"/>
        <end position="437"/>
    </location>
</feature>
<evidence type="ECO:0000256" key="2">
    <source>
        <dbReference type="ARBA" id="ARBA00022490"/>
    </source>
</evidence>
<dbReference type="InterPro" id="IPR028889">
    <property type="entry name" value="USP"/>
</dbReference>
<comment type="activity regulation">
    <text evidence="9">Positively regulated by the regulatory subunit PAN3.</text>
</comment>
<comment type="subcellular location">
    <subcellularLocation>
        <location evidence="1 9">Cytoplasm</location>
    </subcellularLocation>
</comment>
<dbReference type="FunFam" id="3.30.420.10:FF:000028">
    <property type="entry name" value="PAN2-PAN3 deadenylation complex catalytic subunit PAN2"/>
    <property type="match status" value="1"/>
</dbReference>
<dbReference type="InterPro" id="IPR013520">
    <property type="entry name" value="Ribonucl_H"/>
</dbReference>
<dbReference type="SMART" id="SM00320">
    <property type="entry name" value="WD40"/>
    <property type="match status" value="3"/>
</dbReference>
<keyword evidence="5 9" id="KW-0540">Nuclease</keyword>
<gene>
    <name evidence="9" type="primary">PAN2</name>
    <name evidence="13" type="ORF">E3Q22_02384</name>
</gene>
<feature type="binding site" evidence="9">
    <location>
        <position position="918"/>
    </location>
    <ligand>
        <name>a divalent metal cation</name>
        <dbReference type="ChEBI" id="CHEBI:60240"/>
        <note>catalytic</note>
    </ligand>
</feature>
<dbReference type="InterPro" id="IPR015943">
    <property type="entry name" value="WD40/YVTN_repeat-like_dom_sf"/>
</dbReference>
<dbReference type="InterPro" id="IPR036397">
    <property type="entry name" value="RNaseH_sf"/>
</dbReference>
<comment type="cofactor">
    <cofactor evidence="9">
        <name>a divalent metal cation</name>
        <dbReference type="ChEBI" id="CHEBI:60240"/>
    </cofactor>
    <text evidence="9">Binds 2 metal cations per subunit in the catalytic exonuclease domain.</text>
</comment>
<dbReference type="Proteomes" id="UP000310685">
    <property type="component" value="Unassembled WGS sequence"/>
</dbReference>
<dbReference type="PROSITE" id="PS50235">
    <property type="entry name" value="USP_3"/>
    <property type="match status" value="1"/>
</dbReference>
<feature type="binding site" evidence="9">
    <location>
        <position position="1093"/>
    </location>
    <ligand>
        <name>a divalent metal cation</name>
        <dbReference type="ChEBI" id="CHEBI:60240"/>
        <note>catalytic</note>
    </ligand>
</feature>
<dbReference type="HAMAP" id="MF_03182">
    <property type="entry name" value="PAN2"/>
    <property type="match status" value="1"/>
</dbReference>
<accession>A0A4T0MA90</accession>
<dbReference type="InterPro" id="IPR028881">
    <property type="entry name" value="PAN2_UCH_dom"/>
</dbReference>
<proteinExistence type="inferred from homology"/>
<dbReference type="AlphaFoldDB" id="A0A4T0MA90"/>
<evidence type="ECO:0000259" key="12">
    <source>
        <dbReference type="PROSITE" id="PS50235"/>
    </source>
</evidence>
<name>A0A4T0MA90_9BASI</name>
<protein>
    <recommendedName>
        <fullName evidence="9">PAN2-PAN3 deadenylation complex catalytic subunit PAN2</fullName>
        <ecNumber evidence="9">3.1.13.4</ecNumber>
    </recommendedName>
    <alternativeName>
        <fullName evidence="9">PAB1P-dependent poly(A)-specific ribonuclease</fullName>
    </alternativeName>
    <alternativeName>
        <fullName evidence="9">Poly(A)-nuclease deadenylation complex subunit 2</fullName>
        <shortName evidence="9">PAN deadenylation complex subunit 2</shortName>
    </alternativeName>
</protein>